<protein>
    <submittedName>
        <fullName evidence="10">AI-2E family transporter</fullName>
    </submittedName>
</protein>
<reference evidence="10 11" key="1">
    <citation type="journal article" date="2019" name="Int. J. Syst. Evol. Microbiol.">
        <title>The Global Catalogue of Microorganisms (GCM) 10K type strain sequencing project: providing services to taxonomists for standard genome sequencing and annotation.</title>
        <authorList>
            <consortium name="The Broad Institute Genomics Platform"/>
            <consortium name="The Broad Institute Genome Sequencing Center for Infectious Disease"/>
            <person name="Wu L."/>
            <person name="Ma J."/>
        </authorList>
    </citation>
    <scope>NUCLEOTIDE SEQUENCE [LARGE SCALE GENOMIC DNA]</scope>
    <source>
        <strain evidence="10 11">JCM 15628</strain>
    </source>
</reference>
<feature type="transmembrane region" description="Helical" evidence="9">
    <location>
        <begin position="250"/>
        <end position="269"/>
    </location>
</feature>
<gene>
    <name evidence="10" type="ORF">GCM10009817_03740</name>
</gene>
<evidence type="ECO:0000256" key="5">
    <source>
        <dbReference type="ARBA" id="ARBA00022692"/>
    </source>
</evidence>
<feature type="transmembrane region" description="Helical" evidence="9">
    <location>
        <begin position="86"/>
        <end position="109"/>
    </location>
</feature>
<feature type="transmembrane region" description="Helical" evidence="9">
    <location>
        <begin position="170"/>
        <end position="190"/>
    </location>
</feature>
<sequence>MDQGTLCLAAPRYGYWLAVQEHPVPYRTIWATIGMVVLAGLALLLVYDVRRVLVWIVVALFFAVALYPVVNFLERRYPRLPRSVDTLLVFLAVFLVLAGLAAIFAVPLAREANDLAGQLPQLIADARAGRGPVGELLQRTNALEWVQQNQARISEYGRSLATPALGLAKAAATTVAAVVTIFVLAYLMVLEGPRAVDGALGLVGDERRAARVRSVGHDCAKTVTGYLSGNLLISVICGVLTYIVLKVLGVPFAGLIALFVAIVDLIPLVGATLGAVVAIAAGFVHSVTAGIVLVIFFVLYQQLENHLLQPVILSRTVKLNPLTVLVSILLAVELAGILGALLAIPVAGIIQTVARDVWDHRKGRLKQTPTVGEDRRPAGADAQQTVGLQPDAGSATDAD</sequence>
<comment type="caution">
    <text evidence="10">The sequence shown here is derived from an EMBL/GenBank/DDBJ whole genome shotgun (WGS) entry which is preliminary data.</text>
</comment>
<comment type="similarity">
    <text evidence="2">Belongs to the autoinducer-2 exporter (AI-2E) (TC 2.A.86) family.</text>
</comment>
<proteinExistence type="inferred from homology"/>
<feature type="transmembrane region" description="Helical" evidence="9">
    <location>
        <begin position="223"/>
        <end position="244"/>
    </location>
</feature>
<keyword evidence="4" id="KW-1003">Cell membrane</keyword>
<keyword evidence="5 9" id="KW-0812">Transmembrane</keyword>
<evidence type="ECO:0000256" key="7">
    <source>
        <dbReference type="ARBA" id="ARBA00023136"/>
    </source>
</evidence>
<keyword evidence="11" id="KW-1185">Reference proteome</keyword>
<evidence type="ECO:0000256" key="1">
    <source>
        <dbReference type="ARBA" id="ARBA00004651"/>
    </source>
</evidence>
<accession>A0ABN2RD55</accession>
<evidence type="ECO:0000313" key="10">
    <source>
        <dbReference type="EMBL" id="GAA1967099.1"/>
    </source>
</evidence>
<evidence type="ECO:0000256" key="6">
    <source>
        <dbReference type="ARBA" id="ARBA00022989"/>
    </source>
</evidence>
<evidence type="ECO:0000256" key="4">
    <source>
        <dbReference type="ARBA" id="ARBA00022475"/>
    </source>
</evidence>
<feature type="region of interest" description="Disordered" evidence="8">
    <location>
        <begin position="364"/>
        <end position="399"/>
    </location>
</feature>
<evidence type="ECO:0000256" key="8">
    <source>
        <dbReference type="SAM" id="MobiDB-lite"/>
    </source>
</evidence>
<evidence type="ECO:0000313" key="11">
    <source>
        <dbReference type="Proteomes" id="UP001500013"/>
    </source>
</evidence>
<keyword evidence="6 9" id="KW-1133">Transmembrane helix</keyword>
<feature type="transmembrane region" description="Helical" evidence="9">
    <location>
        <begin position="53"/>
        <end position="74"/>
    </location>
</feature>
<dbReference type="PANTHER" id="PTHR21716">
    <property type="entry name" value="TRANSMEMBRANE PROTEIN"/>
    <property type="match status" value="1"/>
</dbReference>
<keyword evidence="3" id="KW-0813">Transport</keyword>
<feature type="transmembrane region" description="Helical" evidence="9">
    <location>
        <begin position="29"/>
        <end position="47"/>
    </location>
</feature>
<dbReference type="InterPro" id="IPR002549">
    <property type="entry name" value="AI-2E-like"/>
</dbReference>
<dbReference type="PANTHER" id="PTHR21716:SF53">
    <property type="entry name" value="PERMEASE PERM-RELATED"/>
    <property type="match status" value="1"/>
</dbReference>
<comment type="subcellular location">
    <subcellularLocation>
        <location evidence="1">Cell membrane</location>
        <topology evidence="1">Multi-pass membrane protein</topology>
    </subcellularLocation>
</comment>
<organism evidence="10 11">
    <name type="scientific">Terrabacter lapilli</name>
    <dbReference type="NCBI Taxonomy" id="436231"/>
    <lineage>
        <taxon>Bacteria</taxon>
        <taxon>Bacillati</taxon>
        <taxon>Actinomycetota</taxon>
        <taxon>Actinomycetes</taxon>
        <taxon>Micrococcales</taxon>
        <taxon>Intrasporangiaceae</taxon>
        <taxon>Terrabacter</taxon>
    </lineage>
</organism>
<keyword evidence="7 9" id="KW-0472">Membrane</keyword>
<evidence type="ECO:0000256" key="9">
    <source>
        <dbReference type="SAM" id="Phobius"/>
    </source>
</evidence>
<feature type="transmembrane region" description="Helical" evidence="9">
    <location>
        <begin position="321"/>
        <end position="354"/>
    </location>
</feature>
<feature type="transmembrane region" description="Helical" evidence="9">
    <location>
        <begin position="276"/>
        <end position="301"/>
    </location>
</feature>
<evidence type="ECO:0000256" key="2">
    <source>
        <dbReference type="ARBA" id="ARBA00009773"/>
    </source>
</evidence>
<dbReference type="Proteomes" id="UP001500013">
    <property type="component" value="Unassembled WGS sequence"/>
</dbReference>
<dbReference type="EMBL" id="BAAAPU010000003">
    <property type="protein sequence ID" value="GAA1967099.1"/>
    <property type="molecule type" value="Genomic_DNA"/>
</dbReference>
<evidence type="ECO:0000256" key="3">
    <source>
        <dbReference type="ARBA" id="ARBA00022448"/>
    </source>
</evidence>
<dbReference type="Pfam" id="PF01594">
    <property type="entry name" value="AI-2E_transport"/>
    <property type="match status" value="1"/>
</dbReference>
<name>A0ABN2RD55_9MICO</name>